<proteinExistence type="predicted"/>
<accession>A0ACC6T726</accession>
<dbReference type="EMBL" id="JAMYRI010000024">
    <property type="protein sequence ID" value="MER9287700.1"/>
    <property type="molecule type" value="Genomic_DNA"/>
</dbReference>
<name>A0ACC6T726_9HYPH</name>
<dbReference type="Proteomes" id="UP001480082">
    <property type="component" value="Unassembled WGS sequence"/>
</dbReference>
<organism evidence="1 2">
    <name type="scientific">Mesorhizobium australicum</name>
    <dbReference type="NCBI Taxonomy" id="536018"/>
    <lineage>
        <taxon>Bacteria</taxon>
        <taxon>Pseudomonadati</taxon>
        <taxon>Pseudomonadota</taxon>
        <taxon>Alphaproteobacteria</taxon>
        <taxon>Hyphomicrobiales</taxon>
        <taxon>Phyllobacteriaceae</taxon>
        <taxon>Mesorhizobium</taxon>
    </lineage>
</organism>
<evidence type="ECO:0000313" key="1">
    <source>
        <dbReference type="EMBL" id="MER9287700.1"/>
    </source>
</evidence>
<protein>
    <submittedName>
        <fullName evidence="1">Uncharacterized protein</fullName>
    </submittedName>
</protein>
<reference evidence="1 2" key="1">
    <citation type="journal article" date="2024" name="Proc. Natl. Acad. Sci. U.S.A.">
        <title>The evolutionary genomics of adaptation to stress in wild rhizobium bacteria.</title>
        <authorList>
            <person name="Kehlet-Delgado H."/>
            <person name="Montoya A.P."/>
            <person name="Jensen K.T."/>
            <person name="Wendlandt C.E."/>
            <person name="Dexheimer C."/>
            <person name="Roberts M."/>
            <person name="Torres Martinez L."/>
            <person name="Friesen M.L."/>
            <person name="Griffitts J.S."/>
            <person name="Porter S.S."/>
        </authorList>
    </citation>
    <scope>NUCLEOTIDE SEQUENCE [LARGE SCALE GENOMIC DNA]</scope>
    <source>
        <strain evidence="1 2">M0468</strain>
    </source>
</reference>
<keyword evidence="2" id="KW-1185">Reference proteome</keyword>
<evidence type="ECO:0000313" key="2">
    <source>
        <dbReference type="Proteomes" id="UP001480082"/>
    </source>
</evidence>
<sequence length="66" mass="6993">MCFCFDGESAVAAYRPETCRDRLADEGVFTPSPTSPGGELAAAALFDVAEARQAHRVDAGEANYPL</sequence>
<gene>
    <name evidence="1" type="ORF">NKI81_27890</name>
</gene>
<comment type="caution">
    <text evidence="1">The sequence shown here is derived from an EMBL/GenBank/DDBJ whole genome shotgun (WGS) entry which is preliminary data.</text>
</comment>